<gene>
    <name evidence="2" type="ORF">Tco_0973748</name>
</gene>
<feature type="compositionally biased region" description="Basic and acidic residues" evidence="1">
    <location>
        <begin position="86"/>
        <end position="101"/>
    </location>
</feature>
<organism evidence="2 3">
    <name type="scientific">Tanacetum coccineum</name>
    <dbReference type="NCBI Taxonomy" id="301880"/>
    <lineage>
        <taxon>Eukaryota</taxon>
        <taxon>Viridiplantae</taxon>
        <taxon>Streptophyta</taxon>
        <taxon>Embryophyta</taxon>
        <taxon>Tracheophyta</taxon>
        <taxon>Spermatophyta</taxon>
        <taxon>Magnoliopsida</taxon>
        <taxon>eudicotyledons</taxon>
        <taxon>Gunneridae</taxon>
        <taxon>Pentapetalae</taxon>
        <taxon>asterids</taxon>
        <taxon>campanulids</taxon>
        <taxon>Asterales</taxon>
        <taxon>Asteraceae</taxon>
        <taxon>Asteroideae</taxon>
        <taxon>Anthemideae</taxon>
        <taxon>Anthemidinae</taxon>
        <taxon>Tanacetum</taxon>
    </lineage>
</organism>
<keyword evidence="3" id="KW-1185">Reference proteome</keyword>
<evidence type="ECO:0000256" key="1">
    <source>
        <dbReference type="SAM" id="MobiDB-lite"/>
    </source>
</evidence>
<reference evidence="2" key="2">
    <citation type="submission" date="2022-01" db="EMBL/GenBank/DDBJ databases">
        <authorList>
            <person name="Yamashiro T."/>
            <person name="Shiraishi A."/>
            <person name="Satake H."/>
            <person name="Nakayama K."/>
        </authorList>
    </citation>
    <scope>NUCLEOTIDE SEQUENCE</scope>
</reference>
<comment type="caution">
    <text evidence="2">The sequence shown here is derived from an EMBL/GenBank/DDBJ whole genome shotgun (WGS) entry which is preliminary data.</text>
</comment>
<feature type="non-terminal residue" evidence="2">
    <location>
        <position position="1"/>
    </location>
</feature>
<sequence length="171" mass="18658">VIIVDATIAEKNDSIRVDLEDVADKEDRDSIRVDLGFRHCGKIVLQQMHQSLNGCENGLGGCIQKSVVTHPESGCTLVLKESLDSAKRSDDNTHSSVKEPSPRQSECSSISELCGRAFSDILKSDKYSELCGLLLKNFGVVNANQVLDLNAVNLKMNNGAYETSPMLYLKG</sequence>
<dbReference type="Proteomes" id="UP001151760">
    <property type="component" value="Unassembled WGS sequence"/>
</dbReference>
<protein>
    <submittedName>
        <fullName evidence="2">Uncharacterized protein</fullName>
    </submittedName>
</protein>
<evidence type="ECO:0000313" key="2">
    <source>
        <dbReference type="EMBL" id="GJT47591.1"/>
    </source>
</evidence>
<name>A0ABQ5E9Q7_9ASTR</name>
<dbReference type="EMBL" id="BQNB010016081">
    <property type="protein sequence ID" value="GJT47591.1"/>
    <property type="molecule type" value="Genomic_DNA"/>
</dbReference>
<evidence type="ECO:0000313" key="3">
    <source>
        <dbReference type="Proteomes" id="UP001151760"/>
    </source>
</evidence>
<accession>A0ABQ5E9Q7</accession>
<proteinExistence type="predicted"/>
<feature type="region of interest" description="Disordered" evidence="1">
    <location>
        <begin position="86"/>
        <end position="106"/>
    </location>
</feature>
<reference evidence="2" key="1">
    <citation type="journal article" date="2022" name="Int. J. Mol. Sci.">
        <title>Draft Genome of Tanacetum Coccineum: Genomic Comparison of Closely Related Tanacetum-Family Plants.</title>
        <authorList>
            <person name="Yamashiro T."/>
            <person name="Shiraishi A."/>
            <person name="Nakayama K."/>
            <person name="Satake H."/>
        </authorList>
    </citation>
    <scope>NUCLEOTIDE SEQUENCE</scope>
</reference>